<organism evidence="2 4">
    <name type="scientific">Prunus armeniaca</name>
    <name type="common">Apricot</name>
    <name type="synonym">Armeniaca vulgaris</name>
    <dbReference type="NCBI Taxonomy" id="36596"/>
    <lineage>
        <taxon>Eukaryota</taxon>
        <taxon>Viridiplantae</taxon>
        <taxon>Streptophyta</taxon>
        <taxon>Embryophyta</taxon>
        <taxon>Tracheophyta</taxon>
        <taxon>Spermatophyta</taxon>
        <taxon>Magnoliopsida</taxon>
        <taxon>eudicotyledons</taxon>
        <taxon>Gunneridae</taxon>
        <taxon>Pentapetalae</taxon>
        <taxon>rosids</taxon>
        <taxon>fabids</taxon>
        <taxon>Rosales</taxon>
        <taxon>Rosaceae</taxon>
        <taxon>Amygdaloideae</taxon>
        <taxon>Amygdaleae</taxon>
        <taxon>Prunus</taxon>
    </lineage>
</organism>
<accession>A0A6J5WYK0</accession>
<keyword evidence="4" id="KW-1185">Reference proteome</keyword>
<gene>
    <name evidence="1" type="ORF">CURHAP_LOCUS25459</name>
    <name evidence="2" type="ORF">ORAREDHAP_LOCUS25023</name>
</gene>
<dbReference type="Proteomes" id="UP000507222">
    <property type="component" value="Unassembled WGS sequence"/>
</dbReference>
<evidence type="ECO:0000313" key="4">
    <source>
        <dbReference type="Proteomes" id="UP000507245"/>
    </source>
</evidence>
<dbReference type="EMBL" id="CAEKDK010000004">
    <property type="protein sequence ID" value="CAB4276361.1"/>
    <property type="molecule type" value="Genomic_DNA"/>
</dbReference>
<reference evidence="2 3" key="2">
    <citation type="submission" date="2020-05" db="EMBL/GenBank/DDBJ databases">
        <authorList>
            <person name="Campoy J."/>
            <person name="Schneeberger K."/>
            <person name="Spophaly S."/>
        </authorList>
    </citation>
    <scope>NUCLEOTIDE SEQUENCE [LARGE SCALE GENOMIC DNA]</scope>
    <source>
        <strain evidence="2">PruArmRojPasFocal</strain>
    </source>
</reference>
<protein>
    <submittedName>
        <fullName evidence="2">Uncharacterized protein</fullName>
    </submittedName>
</protein>
<evidence type="ECO:0000313" key="2">
    <source>
        <dbReference type="EMBL" id="CAB4306750.1"/>
    </source>
</evidence>
<reference evidence="4" key="1">
    <citation type="journal article" date="2020" name="Genome Biol.">
        <title>Gamete binning: chromosome-level and haplotype-resolved genome assembly enabled by high-throughput single-cell sequencing of gamete genomes.</title>
        <authorList>
            <person name="Campoy J.A."/>
            <person name="Sun H."/>
            <person name="Goel M."/>
            <person name="Jiao W.-B."/>
            <person name="Folz-Donahue K."/>
            <person name="Wang N."/>
            <person name="Rubio M."/>
            <person name="Liu C."/>
            <person name="Kukat C."/>
            <person name="Ruiz D."/>
            <person name="Huettel B."/>
            <person name="Schneeberger K."/>
        </authorList>
    </citation>
    <scope>NUCLEOTIDE SEQUENCE [LARGE SCALE GENOMIC DNA]</scope>
    <source>
        <strain evidence="4">cv. Rojo Pasion</strain>
    </source>
</reference>
<dbReference type="EMBL" id="CAEKKB010000004">
    <property type="protein sequence ID" value="CAB4306750.1"/>
    <property type="molecule type" value="Genomic_DNA"/>
</dbReference>
<dbReference type="Proteomes" id="UP000507245">
    <property type="component" value="Unassembled WGS sequence"/>
</dbReference>
<proteinExistence type="predicted"/>
<dbReference type="AlphaFoldDB" id="A0A6J5WYK0"/>
<evidence type="ECO:0000313" key="3">
    <source>
        <dbReference type="Proteomes" id="UP000507222"/>
    </source>
</evidence>
<name>A0A6J5WYK0_PRUAR</name>
<evidence type="ECO:0000313" key="1">
    <source>
        <dbReference type="EMBL" id="CAB4276361.1"/>
    </source>
</evidence>
<sequence>MKAAAIPTLENINFLCQYAYKRLTGCMELFVLSSVLKHVSGASQLTEGSRSAHMGKFELEKTLEVGMEFGTDTSIGKYAVHFHT</sequence>